<dbReference type="EMBL" id="UIVS01000001">
    <property type="protein sequence ID" value="SVP89452.1"/>
    <property type="molecule type" value="Genomic_DNA"/>
</dbReference>
<dbReference type="VEuPathDB" id="PiroplasmaDB:TA19995"/>
<proteinExistence type="predicted"/>
<keyword evidence="1" id="KW-0812">Transmembrane</keyword>
<evidence type="ECO:0000313" key="2">
    <source>
        <dbReference type="EMBL" id="SVP88282.1"/>
    </source>
</evidence>
<organism evidence="2">
    <name type="scientific">Theileria annulata</name>
    <dbReference type="NCBI Taxonomy" id="5874"/>
    <lineage>
        <taxon>Eukaryota</taxon>
        <taxon>Sar</taxon>
        <taxon>Alveolata</taxon>
        <taxon>Apicomplexa</taxon>
        <taxon>Aconoidasida</taxon>
        <taxon>Piroplasmida</taxon>
        <taxon>Theileriidae</taxon>
        <taxon>Theileria</taxon>
    </lineage>
</organism>
<dbReference type="EMBL" id="UIVT01000001">
    <property type="protein sequence ID" value="SVP88282.1"/>
    <property type="molecule type" value="Genomic_DNA"/>
</dbReference>
<dbReference type="SUPFAM" id="SSF58038">
    <property type="entry name" value="SNARE fusion complex"/>
    <property type="match status" value="1"/>
</dbReference>
<evidence type="ECO:0000256" key="1">
    <source>
        <dbReference type="SAM" id="Phobius"/>
    </source>
</evidence>
<reference evidence="2" key="1">
    <citation type="submission" date="2018-07" db="EMBL/GenBank/DDBJ databases">
        <authorList>
            <person name="Quirk P.G."/>
            <person name="Krulwich T.A."/>
        </authorList>
    </citation>
    <scope>NUCLEOTIDE SEQUENCE</scope>
    <source>
        <strain evidence="2">Anand</strain>
    </source>
</reference>
<dbReference type="Gene3D" id="1.20.5.110">
    <property type="match status" value="1"/>
</dbReference>
<protein>
    <submittedName>
        <fullName evidence="2">Vesicle transport protein, putative</fullName>
    </submittedName>
</protein>
<keyword evidence="1" id="KW-1133">Transmembrane helix</keyword>
<evidence type="ECO:0000313" key="3">
    <source>
        <dbReference type="EMBL" id="SVP89452.1"/>
    </source>
</evidence>
<accession>A0A3B0MF57</accession>
<keyword evidence="1" id="KW-0472">Membrane</keyword>
<feature type="transmembrane region" description="Helical" evidence="1">
    <location>
        <begin position="192"/>
        <end position="214"/>
    </location>
</feature>
<name>A0A3B0MF57_THEAN</name>
<dbReference type="AlphaFoldDB" id="A0A3B0MF57"/>
<gene>
    <name evidence="2" type="ORF">TAT_000014700</name>
    <name evidence="3" type="ORF">TAV_000014500</name>
</gene>
<sequence length="222" mass="25308">MGDLYNQYNSQIQVTLESIKDKVKLCKDNPNSANIGVYLKELDNLLASSEQTLMQMELEARSYSDTSGFERLEQVKEIRNFLKEASDCSRSFHTELQRRELLGEVSSFGNTREFKTFSKNREMLSKGLMFIKTSCDVANEAERLGYDASKNLTQQRNVIDNVSSELTRAKFSLSGADEYLCCLLKQGRLNRVILKVVQIGIGVTILIILTIRLIKFLMLKPK</sequence>